<evidence type="ECO:0000313" key="3">
    <source>
        <dbReference type="Proteomes" id="UP001583193"/>
    </source>
</evidence>
<dbReference type="Proteomes" id="UP001583193">
    <property type="component" value="Unassembled WGS sequence"/>
</dbReference>
<evidence type="ECO:0000313" key="2">
    <source>
        <dbReference type="EMBL" id="KAL1870665.1"/>
    </source>
</evidence>
<proteinExistence type="predicted"/>
<keyword evidence="3" id="KW-1185">Reference proteome</keyword>
<gene>
    <name evidence="2" type="ORF">Plec18167_007429</name>
</gene>
<evidence type="ECO:0000256" key="1">
    <source>
        <dbReference type="SAM" id="MobiDB-lite"/>
    </source>
</evidence>
<comment type="caution">
    <text evidence="2">The sequence shown here is derived from an EMBL/GenBank/DDBJ whole genome shotgun (WGS) entry which is preliminary data.</text>
</comment>
<protein>
    <recommendedName>
        <fullName evidence="4">HNH nuclease domain-containing protein</fullName>
    </recommendedName>
</protein>
<feature type="region of interest" description="Disordered" evidence="1">
    <location>
        <begin position="122"/>
        <end position="145"/>
    </location>
</feature>
<organism evidence="2 3">
    <name type="scientific">Paecilomyces lecythidis</name>
    <dbReference type="NCBI Taxonomy" id="3004212"/>
    <lineage>
        <taxon>Eukaryota</taxon>
        <taxon>Fungi</taxon>
        <taxon>Dikarya</taxon>
        <taxon>Ascomycota</taxon>
        <taxon>Pezizomycotina</taxon>
        <taxon>Eurotiomycetes</taxon>
        <taxon>Eurotiomycetidae</taxon>
        <taxon>Eurotiales</taxon>
        <taxon>Thermoascaceae</taxon>
        <taxon>Paecilomyces</taxon>
    </lineage>
</organism>
<sequence>MPQKALLPDDPNLKPKKGEEFSPYLRGIIMGLYTWDYANKDQQRHEHPAINNCLDNCEMFSTPRRRSGRPEALSARYKRRIALEIRRDPSITYDALRAKTGLDYTNATLLKCKKELGFSSQTVKKKSLTRQGAKEKAQAGKRLSK</sequence>
<evidence type="ECO:0008006" key="4">
    <source>
        <dbReference type="Google" id="ProtNLM"/>
    </source>
</evidence>
<dbReference type="EMBL" id="JAVDPF010000030">
    <property type="protein sequence ID" value="KAL1870665.1"/>
    <property type="molecule type" value="Genomic_DNA"/>
</dbReference>
<accession>A0ABR3X4B2</accession>
<reference evidence="2 3" key="1">
    <citation type="journal article" date="2024" name="IMA Fungus">
        <title>IMA Genome - F19 : A genome assembly and annotation guide to empower mycologists, including annotated draft genome sequences of Ceratocystis pirilliformis, Diaporthe australafricana, Fusarium ophioides, Paecilomyces lecythidis, and Sporothrix stenoceras.</title>
        <authorList>
            <person name="Aylward J."/>
            <person name="Wilson A.M."/>
            <person name="Visagie C.M."/>
            <person name="Spraker J."/>
            <person name="Barnes I."/>
            <person name="Buitendag C."/>
            <person name="Ceriani C."/>
            <person name="Del Mar Angel L."/>
            <person name="du Plessis D."/>
            <person name="Fuchs T."/>
            <person name="Gasser K."/>
            <person name="Kramer D."/>
            <person name="Li W."/>
            <person name="Munsamy K."/>
            <person name="Piso A."/>
            <person name="Price J.L."/>
            <person name="Sonnekus B."/>
            <person name="Thomas C."/>
            <person name="van der Nest A."/>
            <person name="van Dijk A."/>
            <person name="van Heerden A."/>
            <person name="van Vuuren N."/>
            <person name="Yilmaz N."/>
            <person name="Duong T.A."/>
            <person name="van der Merwe N.A."/>
            <person name="Wingfield M.J."/>
            <person name="Wingfield B.D."/>
        </authorList>
    </citation>
    <scope>NUCLEOTIDE SEQUENCE [LARGE SCALE GENOMIC DNA]</scope>
    <source>
        <strain evidence="2 3">CMW 18167</strain>
    </source>
</reference>
<name>A0ABR3X4B2_9EURO</name>